<comment type="caution">
    <text evidence="2">The sequence shown here is derived from an EMBL/GenBank/DDBJ whole genome shotgun (WGS) entry which is preliminary data.</text>
</comment>
<accession>A0ABQ0ASU2</accession>
<dbReference type="EMBL" id="BAABXL010000001">
    <property type="protein sequence ID" value="GAA6267100.1"/>
    <property type="molecule type" value="Genomic_DNA"/>
</dbReference>
<sequence length="103" mass="11890">MDTVIDRLSDIEKVAGSVMDDAGVRKKALAKEMEEKTAAFDQELERKTAERISQIQEQMEREMQEELDKQASDAKAAIARLEETYEKHHKAYAQTLFQNMIKE</sequence>
<reference evidence="2 3" key="1">
    <citation type="submission" date="2024-04" db="EMBL/GenBank/DDBJ databases">
        <title>Defined microbial consortia suppress multidrug-resistant proinflammatory Enterobacteriaceae via ecological control.</title>
        <authorList>
            <person name="Furuichi M."/>
            <person name="Kawaguchi T."/>
            <person name="Pust M."/>
            <person name="Yasuma K."/>
            <person name="Plichta D."/>
            <person name="Hasegawa N."/>
            <person name="Ohya T."/>
            <person name="Bhattarai S."/>
            <person name="Sasajima S."/>
            <person name="Aoto Y."/>
            <person name="Tuganbaev T."/>
            <person name="Yaginuma M."/>
            <person name="Ueda M."/>
            <person name="Okahashi N."/>
            <person name="Amafuji K."/>
            <person name="Kiridooshi Y."/>
            <person name="Sugita K."/>
            <person name="Strazar M."/>
            <person name="Skelly A."/>
            <person name="Suda W."/>
            <person name="Hattori M."/>
            <person name="Nakamoto N."/>
            <person name="Caballero S."/>
            <person name="Norman J."/>
            <person name="Olle B."/>
            <person name="Tanoue T."/>
            <person name="Arita M."/>
            <person name="Bucci V."/>
            <person name="Atarashi K."/>
            <person name="Xavier R."/>
            <person name="Honda K."/>
        </authorList>
    </citation>
    <scope>NUCLEOTIDE SEQUENCE [LARGE SCALE GENOMIC DNA]</scope>
    <source>
        <strain evidence="3">f13</strain>
    </source>
</reference>
<dbReference type="RefSeq" id="WP_390468860.1">
    <property type="nucleotide sequence ID" value="NZ_BAABXL010000001.1"/>
</dbReference>
<keyword evidence="3" id="KW-1185">Reference proteome</keyword>
<evidence type="ECO:0000313" key="2">
    <source>
        <dbReference type="EMBL" id="GAA6267100.1"/>
    </source>
</evidence>
<proteinExistence type="predicted"/>
<protein>
    <recommendedName>
        <fullName evidence="4">ATPase</fullName>
    </recommendedName>
</protein>
<gene>
    <name evidence="2" type="ORF">F130042H8_01600</name>
</gene>
<keyword evidence="1" id="KW-0175">Coiled coil</keyword>
<evidence type="ECO:0000256" key="1">
    <source>
        <dbReference type="SAM" id="Coils"/>
    </source>
</evidence>
<name>A0ABQ0ASU2_9FIRM</name>
<organism evidence="2 3">
    <name type="scientific">Enterocloster alcoholdehydrogenati</name>
    <dbReference type="NCBI Taxonomy" id="2547410"/>
    <lineage>
        <taxon>Bacteria</taxon>
        <taxon>Bacillati</taxon>
        <taxon>Bacillota</taxon>
        <taxon>Clostridia</taxon>
        <taxon>Lachnospirales</taxon>
        <taxon>Lachnospiraceae</taxon>
        <taxon>Enterocloster</taxon>
    </lineage>
</organism>
<evidence type="ECO:0008006" key="4">
    <source>
        <dbReference type="Google" id="ProtNLM"/>
    </source>
</evidence>
<feature type="coiled-coil region" evidence="1">
    <location>
        <begin position="30"/>
        <end position="91"/>
    </location>
</feature>
<evidence type="ECO:0000313" key="3">
    <source>
        <dbReference type="Proteomes" id="UP001600894"/>
    </source>
</evidence>
<dbReference type="Proteomes" id="UP001600894">
    <property type="component" value="Unassembled WGS sequence"/>
</dbReference>